<accession>A0ABQ9I0Z1</accession>
<name>A0ABQ9I0Z1_9NEOP</name>
<dbReference type="EMBL" id="JARBHB010000003">
    <property type="protein sequence ID" value="KAJ8890046.1"/>
    <property type="molecule type" value="Genomic_DNA"/>
</dbReference>
<gene>
    <name evidence="1" type="ORF">PR048_009552</name>
</gene>
<reference evidence="1 2" key="1">
    <citation type="submission" date="2023-02" db="EMBL/GenBank/DDBJ databases">
        <title>LHISI_Scaffold_Assembly.</title>
        <authorList>
            <person name="Stuart O.P."/>
            <person name="Cleave R."/>
            <person name="Magrath M.J.L."/>
            <person name="Mikheyev A.S."/>
        </authorList>
    </citation>
    <scope>NUCLEOTIDE SEQUENCE [LARGE SCALE GENOMIC DNA]</scope>
    <source>
        <strain evidence="1">Daus_M_001</strain>
        <tissue evidence="1">Leg muscle</tissue>
    </source>
</reference>
<evidence type="ECO:0000313" key="1">
    <source>
        <dbReference type="EMBL" id="KAJ8890046.1"/>
    </source>
</evidence>
<organism evidence="1 2">
    <name type="scientific">Dryococelus australis</name>
    <dbReference type="NCBI Taxonomy" id="614101"/>
    <lineage>
        <taxon>Eukaryota</taxon>
        <taxon>Metazoa</taxon>
        <taxon>Ecdysozoa</taxon>
        <taxon>Arthropoda</taxon>
        <taxon>Hexapoda</taxon>
        <taxon>Insecta</taxon>
        <taxon>Pterygota</taxon>
        <taxon>Neoptera</taxon>
        <taxon>Polyneoptera</taxon>
        <taxon>Phasmatodea</taxon>
        <taxon>Verophasmatodea</taxon>
        <taxon>Anareolatae</taxon>
        <taxon>Phasmatidae</taxon>
        <taxon>Eurycanthinae</taxon>
        <taxon>Dryococelus</taxon>
    </lineage>
</organism>
<protein>
    <submittedName>
        <fullName evidence="1">Uncharacterized protein</fullName>
    </submittedName>
</protein>
<evidence type="ECO:0000313" key="2">
    <source>
        <dbReference type="Proteomes" id="UP001159363"/>
    </source>
</evidence>
<proteinExistence type="predicted"/>
<sequence>MQSLYQISNIKVDIAFMASGRTIEAGFGSRSGHTCVEYMADVGVGSGYSRQRSVLKPTLRDTCCRTWFLYKLLQALVHEQVRKPVWNLPRTIGLIQLPNLVLNLALLGSKCHGGCHTSQYTGRYGGWLTLQKLQNLVSYKIALTGLPTKPAAANFKWGINGRELYASQGSAPYAYKVRNPCKGTFIAAERDWVAIPTFGVMTTSLSVQCTTVVLGPCSIPGGVAPGFSHVGIATDDAAGQRVFSGISRFPRPFIPTLLHHYLVSPSSALKTSVCPVIVQLSASRRDERHGVPRTFPRLSRKPHIDCYRYRGRPLVLGVAHGWLNKIIISEPDVLCAECPRCGSTRQVLPPPIYSINSSPNTRKDEIVRACSTLTRPSPVKLSTSRSQLRRTDWGLGASELFILCHSSPPAAILFAILDPGLDAEVPVGDVGAGSKEVGNVSNGVLGTSVEKFDGSIEDFVGVTAEEVNGTVVSVDDRAALVTVYCGSDVGVTHEEVDGTVPVRNDGTALVEVDAASDVAITAEEVDSELNNRMEALRHLMRKSVSDTCVRSQSAGVNISINYSQYSPVSTTRTTISTVYVTISTVFRGNSTARTTISTVCNTISTACTAISSARISQVCGSMGCVSGQTLYAMTRVTLSGLAHALLLSNVVWHYGHNCSRVHTPKDIPRWYSQFAITSNFPEPLLKFYLQDIPLPHANKALPSLENYAKGTTHRRFLYCKPRRMLPGIGCQVNSYQALIGERRSDILVASYITLLACTRGARGTSGYFNSVTAVDDKMSTFEINLRKKSLPLPAYILTGALSDMRPVKGEWLSRGVSPDAKPKLTRSMCMCVCVVCNTRRIHAGACRRVLVSKQRAADTAKTLCRVRPSIDTLCTRGKGLVLTFPKAALVEAICNSLLTLTYQLLHDRVKGNYSGISYDYLFRQVLPSHSINEAQLLARCSAIELYYWGPWFEAMVLQWKQFLDGGSGMIQDFLSIE</sequence>
<dbReference type="Proteomes" id="UP001159363">
    <property type="component" value="Chromosome 3"/>
</dbReference>
<keyword evidence="2" id="KW-1185">Reference proteome</keyword>
<comment type="caution">
    <text evidence="1">The sequence shown here is derived from an EMBL/GenBank/DDBJ whole genome shotgun (WGS) entry which is preliminary data.</text>
</comment>